<reference evidence="1 2" key="1">
    <citation type="submission" date="2020-08" db="EMBL/GenBank/DDBJ databases">
        <title>Genomic Encyclopedia of Type Strains, Phase IV (KMG-IV): sequencing the most valuable type-strain genomes for metagenomic binning, comparative biology and taxonomic classification.</title>
        <authorList>
            <person name="Goeker M."/>
        </authorList>
    </citation>
    <scope>NUCLEOTIDE SEQUENCE [LARGE SCALE GENOMIC DNA]</scope>
    <source>
        <strain evidence="1 2">DSM 101730</strain>
    </source>
</reference>
<name>A0A840SK55_9RHOB</name>
<organism evidence="1 2">
    <name type="scientific">Amaricoccus macauensis</name>
    <dbReference type="NCBI Taxonomy" id="57001"/>
    <lineage>
        <taxon>Bacteria</taxon>
        <taxon>Pseudomonadati</taxon>
        <taxon>Pseudomonadota</taxon>
        <taxon>Alphaproteobacteria</taxon>
        <taxon>Rhodobacterales</taxon>
        <taxon>Paracoccaceae</taxon>
        <taxon>Amaricoccus</taxon>
    </lineage>
</organism>
<evidence type="ECO:0000313" key="2">
    <source>
        <dbReference type="Proteomes" id="UP000549457"/>
    </source>
</evidence>
<dbReference type="Proteomes" id="UP000549457">
    <property type="component" value="Unassembled WGS sequence"/>
</dbReference>
<gene>
    <name evidence="1" type="ORF">HNP73_002253</name>
</gene>
<protein>
    <submittedName>
        <fullName evidence="1">4-hydroxybenzoyl-CoA thioesterase</fullName>
        <ecNumber evidence="1">3.1.2.23</ecNumber>
    </submittedName>
</protein>
<dbReference type="CDD" id="cd00586">
    <property type="entry name" value="4HBT"/>
    <property type="match status" value="1"/>
</dbReference>
<dbReference type="Gene3D" id="3.10.129.10">
    <property type="entry name" value="Hotdog Thioesterase"/>
    <property type="match status" value="1"/>
</dbReference>
<dbReference type="Pfam" id="PF13279">
    <property type="entry name" value="4HBT_2"/>
    <property type="match status" value="1"/>
</dbReference>
<keyword evidence="2" id="KW-1185">Reference proteome</keyword>
<comment type="caution">
    <text evidence="1">The sequence shown here is derived from an EMBL/GenBank/DDBJ whole genome shotgun (WGS) entry which is preliminary data.</text>
</comment>
<proteinExistence type="predicted"/>
<evidence type="ECO:0000313" key="1">
    <source>
        <dbReference type="EMBL" id="MBB5222317.1"/>
    </source>
</evidence>
<dbReference type="SUPFAM" id="SSF54637">
    <property type="entry name" value="Thioesterase/thiol ester dehydrase-isomerase"/>
    <property type="match status" value="1"/>
</dbReference>
<dbReference type="RefSeq" id="WP_184148957.1">
    <property type="nucleotide sequence ID" value="NZ_JACHFM010000002.1"/>
</dbReference>
<dbReference type="EMBL" id="JACHFM010000002">
    <property type="protein sequence ID" value="MBB5222317.1"/>
    <property type="molecule type" value="Genomic_DNA"/>
</dbReference>
<dbReference type="AlphaFoldDB" id="A0A840SK55"/>
<dbReference type="EC" id="3.1.2.23" evidence="1"/>
<dbReference type="InterPro" id="IPR029069">
    <property type="entry name" value="HotDog_dom_sf"/>
</dbReference>
<dbReference type="GO" id="GO:0018739">
    <property type="term" value="F:4-hydroxybenzoyl-CoA thioesterase activity"/>
    <property type="evidence" value="ECO:0007669"/>
    <property type="project" value="UniProtKB-EC"/>
</dbReference>
<accession>A0A840SK55</accession>
<keyword evidence="1" id="KW-0378">Hydrolase</keyword>
<sequence length="143" mass="16491">MAFTTTHTVRFQHCDPAEIVFYPRYYEMLNATIEEWFDTRLVWSFAEIHGPMDRGVPTVAHETVFLKPSRLGERLDFTLTPTHIGGSSVKLLVEVTCDGEPRVRFNTTLVWFAKSDGRPRPWPDELRAGMTREMTLETEGDAR</sequence>